<keyword evidence="2" id="KW-1185">Reference proteome</keyword>
<reference evidence="1 2" key="1">
    <citation type="submission" date="2021-12" db="EMBL/GenBank/DDBJ databases">
        <title>Discovery of the Pendulisporaceae a myxobacterial family with distinct sporulation behavior and unique specialized metabolism.</title>
        <authorList>
            <person name="Garcia R."/>
            <person name="Popoff A."/>
            <person name="Bader C.D."/>
            <person name="Loehr J."/>
            <person name="Walesch S."/>
            <person name="Walt C."/>
            <person name="Boldt J."/>
            <person name="Bunk B."/>
            <person name="Haeckl F.J.F.P.J."/>
            <person name="Gunesch A.P."/>
            <person name="Birkelbach J."/>
            <person name="Nuebel U."/>
            <person name="Pietschmann T."/>
            <person name="Bach T."/>
            <person name="Mueller R."/>
        </authorList>
    </citation>
    <scope>NUCLEOTIDE SEQUENCE [LARGE SCALE GENOMIC DNA]</scope>
    <source>
        <strain evidence="1 2">MSr12523</strain>
    </source>
</reference>
<proteinExistence type="predicted"/>
<dbReference type="Proteomes" id="UP001379533">
    <property type="component" value="Chromosome"/>
</dbReference>
<sequence length="160" mass="17575">MASRKRTLKEKLPRFARTNVSWMAILAATTFGGAAAAATVHAEVRAAASDLRDLRAGEEYRLIVQTYDGDRDPYRPGAKPVASMQRAVTAAELRRGVQIDLFELREGAQSNERAPVVVAWIERGRADLEFDGREARMPADALSGTARVQRDGHRATITLV</sequence>
<accession>A0ABZ2K5M8</accession>
<dbReference type="RefSeq" id="WP_394844606.1">
    <property type="nucleotide sequence ID" value="NZ_CP089982.1"/>
</dbReference>
<dbReference type="EMBL" id="CP089982">
    <property type="protein sequence ID" value="WXA94002.1"/>
    <property type="molecule type" value="Genomic_DNA"/>
</dbReference>
<protein>
    <submittedName>
        <fullName evidence="1">Uncharacterized protein</fullName>
    </submittedName>
</protein>
<gene>
    <name evidence="1" type="ORF">LZC95_47075</name>
</gene>
<name>A0ABZ2K5M8_9BACT</name>
<evidence type="ECO:0000313" key="1">
    <source>
        <dbReference type="EMBL" id="WXA94002.1"/>
    </source>
</evidence>
<evidence type="ECO:0000313" key="2">
    <source>
        <dbReference type="Proteomes" id="UP001379533"/>
    </source>
</evidence>
<organism evidence="1 2">
    <name type="scientific">Pendulispora brunnea</name>
    <dbReference type="NCBI Taxonomy" id="2905690"/>
    <lineage>
        <taxon>Bacteria</taxon>
        <taxon>Pseudomonadati</taxon>
        <taxon>Myxococcota</taxon>
        <taxon>Myxococcia</taxon>
        <taxon>Myxococcales</taxon>
        <taxon>Sorangiineae</taxon>
        <taxon>Pendulisporaceae</taxon>
        <taxon>Pendulispora</taxon>
    </lineage>
</organism>